<keyword evidence="5 11" id="KW-0862">Zinc</keyword>
<keyword evidence="9" id="KW-0539">Nucleus</keyword>
<sequence length="733" mass="85174">MSGKSLTTTKNPKDGDEQSSSLSWHKWCRLCAKSELNDEYESSIFAKNEAGANEADLATSVGKYFWVNIKAEDEISQCLCRECRKLVEELVTFTERVNKVQTLFVLLQTMKPKTIKEAVKFRTQFGLSEEGWQHIIKPEAPKIQETPKPLLIDQQIQTDLLYTNVIKELDTQTSICKAKKDLIDILQRPDKNEDYESQTETEQDTNIYEFTMQEDNEVDFVENEDFVVPSGSSHTEVIKSSQEDTEPANELEDEELQDSDLFKELKFKHEDDEEEEEEDDGQQQQPKRFKIISAEEEVEVEYQDSQQTIEHTEEEENEEDFVEDMGDSLEVLDEERTQNYVNTSDSKNNTQPDIFELLKGKRGRPYGSKKLDSNNTSYRYECKECKRRYKNPTIFRKHMITLHDVIAELPNSHLPSNKCSVCSKEFLTRSSLRLHMRNHLPDEEKYNVPCPYCERKFSQVGAMKQHVKGIHHQMKPFICDQCGKECKTMAALTEHQLVHTDECPFECEVCHKRFKNKPRLKSHMDTHTKSLYKCPDCDLELNTRRTLLQHRLVHSDVKRFKCEFCDAAFKRSKALKNHLILHSGLRPYKCNFCNRSFSNGSNCRAHKKRAHRKQLEEEEANGKVAERVPIPKLEELKTVKGVLVQPRKVRKSGGLSDRVIQLLQTAEERKLQNSQEYENDDGATAAAAVENYESYTDFHYEIDKSEVDETESLVDNPSEECEETVIYEIIDEI</sequence>
<evidence type="ECO:0000256" key="11">
    <source>
        <dbReference type="PROSITE-ProRule" id="PRU01263"/>
    </source>
</evidence>
<feature type="domain" description="C2H2-type" evidence="13">
    <location>
        <begin position="380"/>
        <end position="403"/>
    </location>
</feature>
<dbReference type="GO" id="GO:0003677">
    <property type="term" value="F:DNA binding"/>
    <property type="evidence" value="ECO:0007669"/>
    <property type="project" value="UniProtKB-KW"/>
</dbReference>
<dbReference type="Pfam" id="PF13912">
    <property type="entry name" value="zf-C2H2_6"/>
    <property type="match status" value="1"/>
</dbReference>
<feature type="domain" description="C2H2-type" evidence="13">
    <location>
        <begin position="532"/>
        <end position="559"/>
    </location>
</feature>
<feature type="domain" description="C2H2-type" evidence="13">
    <location>
        <begin position="448"/>
        <end position="476"/>
    </location>
</feature>
<dbReference type="InterPro" id="IPR012934">
    <property type="entry name" value="Znf_AD"/>
</dbReference>
<reference evidence="15 16" key="1">
    <citation type="journal article" date="2015" name="Nat. Commun.">
        <title>Lucilia cuprina genome unlocks parasitic fly biology to underpin future interventions.</title>
        <authorList>
            <person name="Anstead C.A."/>
            <person name="Korhonen P.K."/>
            <person name="Young N.D."/>
            <person name="Hall R.S."/>
            <person name="Jex A.R."/>
            <person name="Murali S.C."/>
            <person name="Hughes D.S."/>
            <person name="Lee S.F."/>
            <person name="Perry T."/>
            <person name="Stroehlein A.J."/>
            <person name="Ansell B.R."/>
            <person name="Breugelmans B."/>
            <person name="Hofmann A."/>
            <person name="Qu J."/>
            <person name="Dugan S."/>
            <person name="Lee S.L."/>
            <person name="Chao H."/>
            <person name="Dinh H."/>
            <person name="Han Y."/>
            <person name="Doddapaneni H.V."/>
            <person name="Worley K.C."/>
            <person name="Muzny D.M."/>
            <person name="Ioannidis P."/>
            <person name="Waterhouse R.M."/>
            <person name="Zdobnov E.M."/>
            <person name="James P.J."/>
            <person name="Bagnall N.H."/>
            <person name="Kotze A.C."/>
            <person name="Gibbs R.A."/>
            <person name="Richards S."/>
            <person name="Batterham P."/>
            <person name="Gasser R.B."/>
        </authorList>
    </citation>
    <scope>NUCLEOTIDE SEQUENCE [LARGE SCALE GENOMIC DNA]</scope>
    <source>
        <strain evidence="15 16">LS</strain>
        <tissue evidence="15">Full body</tissue>
    </source>
</reference>
<feature type="binding site" evidence="11">
    <location>
        <position position="31"/>
    </location>
    <ligand>
        <name>Zn(2+)</name>
        <dbReference type="ChEBI" id="CHEBI:29105"/>
    </ligand>
</feature>
<gene>
    <name evidence="15" type="ORF">FF38_12650</name>
</gene>
<dbReference type="PROSITE" id="PS50157">
    <property type="entry name" value="ZINC_FINGER_C2H2_2"/>
    <property type="match status" value="8"/>
</dbReference>
<feature type="region of interest" description="Disordered" evidence="12">
    <location>
        <begin position="269"/>
        <end position="288"/>
    </location>
</feature>
<dbReference type="PROSITE" id="PS51915">
    <property type="entry name" value="ZAD"/>
    <property type="match status" value="1"/>
</dbReference>
<feature type="region of interest" description="Disordered" evidence="12">
    <location>
        <begin position="298"/>
        <end position="322"/>
    </location>
</feature>
<dbReference type="Pfam" id="PF07776">
    <property type="entry name" value="zf-AD"/>
    <property type="match status" value="1"/>
</dbReference>
<evidence type="ECO:0000256" key="1">
    <source>
        <dbReference type="ARBA" id="ARBA00004123"/>
    </source>
</evidence>
<evidence type="ECO:0000256" key="10">
    <source>
        <dbReference type="PROSITE-ProRule" id="PRU00042"/>
    </source>
</evidence>
<accession>A0A0L0C4F6</accession>
<feature type="domain" description="C2H2-type" evidence="13">
    <location>
        <begin position="505"/>
        <end position="528"/>
    </location>
</feature>
<dbReference type="SUPFAM" id="SSF57667">
    <property type="entry name" value="beta-beta-alpha zinc fingers"/>
    <property type="match status" value="4"/>
</dbReference>
<dbReference type="Proteomes" id="UP000037069">
    <property type="component" value="Unassembled WGS sequence"/>
</dbReference>
<keyword evidence="8" id="KW-0804">Transcription</keyword>
<feature type="domain" description="C2H2-type" evidence="13">
    <location>
        <begin position="477"/>
        <end position="504"/>
    </location>
</feature>
<evidence type="ECO:0000256" key="8">
    <source>
        <dbReference type="ARBA" id="ARBA00023163"/>
    </source>
</evidence>
<comment type="subcellular location">
    <subcellularLocation>
        <location evidence="1">Nucleus</location>
    </subcellularLocation>
</comment>
<feature type="compositionally biased region" description="Acidic residues" evidence="12">
    <location>
        <begin position="243"/>
        <end position="258"/>
    </location>
</feature>
<evidence type="ECO:0000313" key="15">
    <source>
        <dbReference type="EMBL" id="KNC27116.1"/>
    </source>
</evidence>
<dbReference type="FunFam" id="3.30.160.60:FF:000100">
    <property type="entry name" value="Zinc finger 45-like"/>
    <property type="match status" value="1"/>
</dbReference>
<feature type="binding site" evidence="11">
    <location>
        <position position="28"/>
    </location>
    <ligand>
        <name>Zn(2+)</name>
        <dbReference type="ChEBI" id="CHEBI:29105"/>
    </ligand>
</feature>
<evidence type="ECO:0000259" key="13">
    <source>
        <dbReference type="PROSITE" id="PS50157"/>
    </source>
</evidence>
<feature type="region of interest" description="Disordered" evidence="12">
    <location>
        <begin position="228"/>
        <end position="260"/>
    </location>
</feature>
<evidence type="ECO:0000256" key="5">
    <source>
        <dbReference type="ARBA" id="ARBA00022833"/>
    </source>
</evidence>
<dbReference type="FunFam" id="3.30.160.60:FF:000145">
    <property type="entry name" value="Zinc finger protein 574"/>
    <property type="match status" value="1"/>
</dbReference>
<dbReference type="InterPro" id="IPR036236">
    <property type="entry name" value="Znf_C2H2_sf"/>
</dbReference>
<dbReference type="Gene3D" id="3.40.1800.20">
    <property type="match status" value="1"/>
</dbReference>
<evidence type="ECO:0000313" key="16">
    <source>
        <dbReference type="Proteomes" id="UP000037069"/>
    </source>
</evidence>
<evidence type="ECO:0000256" key="12">
    <source>
        <dbReference type="SAM" id="MobiDB-lite"/>
    </source>
</evidence>
<evidence type="ECO:0000256" key="2">
    <source>
        <dbReference type="ARBA" id="ARBA00022723"/>
    </source>
</evidence>
<dbReference type="PANTHER" id="PTHR16515:SF49">
    <property type="entry name" value="GASTRULA ZINC FINGER PROTEIN XLCGF49.1-LIKE-RELATED"/>
    <property type="match status" value="1"/>
</dbReference>
<dbReference type="SMART" id="SM00868">
    <property type="entry name" value="zf-AD"/>
    <property type="match status" value="1"/>
</dbReference>
<evidence type="ECO:0000256" key="7">
    <source>
        <dbReference type="ARBA" id="ARBA00023125"/>
    </source>
</evidence>
<dbReference type="OMA" id="VHTDECP"/>
<dbReference type="SUPFAM" id="SSF57716">
    <property type="entry name" value="Glucocorticoid receptor-like (DNA-binding domain)"/>
    <property type="match status" value="1"/>
</dbReference>
<feature type="binding site" evidence="11">
    <location>
        <position position="80"/>
    </location>
    <ligand>
        <name>Zn(2+)</name>
        <dbReference type="ChEBI" id="CHEBI:29105"/>
    </ligand>
</feature>
<keyword evidence="16" id="KW-1185">Reference proteome</keyword>
<dbReference type="PANTHER" id="PTHR16515">
    <property type="entry name" value="PR DOMAIN ZINC FINGER PROTEIN"/>
    <property type="match status" value="1"/>
</dbReference>
<dbReference type="Gene3D" id="3.30.160.60">
    <property type="entry name" value="Classic Zinc Finger"/>
    <property type="match status" value="6"/>
</dbReference>
<dbReference type="SMART" id="SM00355">
    <property type="entry name" value="ZnF_C2H2"/>
    <property type="match status" value="8"/>
</dbReference>
<feature type="region of interest" description="Disordered" evidence="12">
    <location>
        <begin position="1"/>
        <end position="20"/>
    </location>
</feature>
<proteinExistence type="predicted"/>
<dbReference type="InterPro" id="IPR013087">
    <property type="entry name" value="Znf_C2H2_type"/>
</dbReference>
<dbReference type="GO" id="GO:0005634">
    <property type="term" value="C:nucleus"/>
    <property type="evidence" value="ECO:0007669"/>
    <property type="project" value="UniProtKB-SubCell"/>
</dbReference>
<name>A0A0L0C4F6_LUCCU</name>
<dbReference type="Pfam" id="PF00096">
    <property type="entry name" value="zf-C2H2"/>
    <property type="match status" value="3"/>
</dbReference>
<dbReference type="OrthoDB" id="6077919at2759"/>
<evidence type="ECO:0000256" key="4">
    <source>
        <dbReference type="ARBA" id="ARBA00022771"/>
    </source>
</evidence>
<feature type="domain" description="C2H2-type" evidence="13">
    <location>
        <begin position="560"/>
        <end position="587"/>
    </location>
</feature>
<dbReference type="EMBL" id="JRES01000933">
    <property type="protein sequence ID" value="KNC27116.1"/>
    <property type="molecule type" value="Genomic_DNA"/>
</dbReference>
<evidence type="ECO:0000256" key="6">
    <source>
        <dbReference type="ARBA" id="ARBA00023015"/>
    </source>
</evidence>
<comment type="caution">
    <text evidence="15">The sequence shown here is derived from an EMBL/GenBank/DDBJ whole genome shotgun (WGS) entry which is preliminary data.</text>
</comment>
<dbReference type="GO" id="GO:0010468">
    <property type="term" value="P:regulation of gene expression"/>
    <property type="evidence" value="ECO:0007669"/>
    <property type="project" value="TreeGrafter"/>
</dbReference>
<evidence type="ECO:0000256" key="9">
    <source>
        <dbReference type="ARBA" id="ARBA00023242"/>
    </source>
</evidence>
<organism evidence="15 16">
    <name type="scientific">Lucilia cuprina</name>
    <name type="common">Green bottle fly</name>
    <name type="synonym">Australian sheep blowfly</name>
    <dbReference type="NCBI Taxonomy" id="7375"/>
    <lineage>
        <taxon>Eukaryota</taxon>
        <taxon>Metazoa</taxon>
        <taxon>Ecdysozoa</taxon>
        <taxon>Arthropoda</taxon>
        <taxon>Hexapoda</taxon>
        <taxon>Insecta</taxon>
        <taxon>Pterygota</taxon>
        <taxon>Neoptera</taxon>
        <taxon>Endopterygota</taxon>
        <taxon>Diptera</taxon>
        <taxon>Brachycera</taxon>
        <taxon>Muscomorpha</taxon>
        <taxon>Oestroidea</taxon>
        <taxon>Calliphoridae</taxon>
        <taxon>Luciliinae</taxon>
        <taxon>Lucilia</taxon>
    </lineage>
</organism>
<keyword evidence="6" id="KW-0805">Transcription regulation</keyword>
<evidence type="ECO:0000256" key="3">
    <source>
        <dbReference type="ARBA" id="ARBA00022737"/>
    </source>
</evidence>
<feature type="compositionally biased region" description="Acidic residues" evidence="12">
    <location>
        <begin position="271"/>
        <end position="281"/>
    </location>
</feature>
<dbReference type="AlphaFoldDB" id="A0A0L0C4F6"/>
<keyword evidence="3" id="KW-0677">Repeat</keyword>
<keyword evidence="2 11" id="KW-0479">Metal-binding</keyword>
<dbReference type="PROSITE" id="PS00028">
    <property type="entry name" value="ZINC_FINGER_C2H2_1"/>
    <property type="match status" value="8"/>
</dbReference>
<keyword evidence="7" id="KW-0238">DNA-binding</keyword>
<feature type="binding site" evidence="11">
    <location>
        <position position="83"/>
    </location>
    <ligand>
        <name>Zn(2+)</name>
        <dbReference type="ChEBI" id="CHEBI:29105"/>
    </ligand>
</feature>
<feature type="domain" description="ZAD" evidence="14">
    <location>
        <begin position="26"/>
        <end position="107"/>
    </location>
</feature>
<feature type="compositionally biased region" description="Polar residues" evidence="12">
    <location>
        <begin position="230"/>
        <end position="240"/>
    </location>
</feature>
<evidence type="ECO:0000259" key="14">
    <source>
        <dbReference type="PROSITE" id="PS51915"/>
    </source>
</evidence>
<feature type="compositionally biased region" description="Acidic residues" evidence="12">
    <location>
        <begin position="312"/>
        <end position="322"/>
    </location>
</feature>
<keyword evidence="4 10" id="KW-0863">Zinc-finger</keyword>
<feature type="domain" description="C2H2-type" evidence="13">
    <location>
        <begin position="417"/>
        <end position="444"/>
    </location>
</feature>
<dbReference type="GO" id="GO:0008270">
    <property type="term" value="F:zinc ion binding"/>
    <property type="evidence" value="ECO:0007669"/>
    <property type="project" value="UniProtKB-UniRule"/>
</dbReference>
<feature type="domain" description="C2H2-type" evidence="13">
    <location>
        <begin position="588"/>
        <end position="616"/>
    </location>
</feature>
<feature type="compositionally biased region" description="Polar residues" evidence="12">
    <location>
        <begin position="1"/>
        <end position="10"/>
    </location>
</feature>
<dbReference type="InterPro" id="IPR050331">
    <property type="entry name" value="Zinc_finger"/>
</dbReference>
<protein>
    <submittedName>
        <fullName evidence="15">Zinc finger protein weckle</fullName>
    </submittedName>
</protein>